<name>A0A975GAA9_9THEO</name>
<dbReference type="GO" id="GO:0043937">
    <property type="term" value="P:regulation of sporulation"/>
    <property type="evidence" value="ECO:0007669"/>
    <property type="project" value="InterPro"/>
</dbReference>
<dbReference type="InterPro" id="IPR036638">
    <property type="entry name" value="HLH_DNA-bd_sf"/>
</dbReference>
<dbReference type="AlphaFoldDB" id="A0A975GAA9"/>
<evidence type="ECO:0000313" key="2">
    <source>
        <dbReference type="Proteomes" id="UP000671913"/>
    </source>
</evidence>
<dbReference type="Proteomes" id="UP000671913">
    <property type="component" value="Chromosome"/>
</dbReference>
<reference evidence="1" key="1">
    <citation type="submission" date="2020-08" db="EMBL/GenBank/DDBJ databases">
        <title>Genomic insights into the carbon and energy metabolism of the first obligate autotrophic acetogenic bacterium Aceticella autotrophica gen. nov., sp. nov.</title>
        <authorList>
            <person name="Toshchakov S.V."/>
            <person name="Elcheninov A.G."/>
            <person name="Kublanov I.V."/>
            <person name="Frolov E.N."/>
            <person name="Lebedinsky A.V."/>
        </authorList>
    </citation>
    <scope>NUCLEOTIDE SEQUENCE</scope>
    <source>
        <strain evidence="1">3443-3Ac</strain>
    </source>
</reference>
<dbReference type="RefSeq" id="WP_284679764.1">
    <property type="nucleotide sequence ID" value="NZ_CP060096.1"/>
</dbReference>
<sequence length="54" mass="6444">MKEKYGIEIARKILNNATNMYMKKEIILKISQKIDKYIVEYYQKGEDQKDSGLK</sequence>
<gene>
    <name evidence="1" type="ORF">ACETAC_09405</name>
</gene>
<dbReference type="SUPFAM" id="SSF140500">
    <property type="entry name" value="BAS1536-like"/>
    <property type="match status" value="1"/>
</dbReference>
<evidence type="ECO:0000313" key="1">
    <source>
        <dbReference type="EMBL" id="QSZ27070.1"/>
    </source>
</evidence>
<organism evidence="1 2">
    <name type="scientific">Aceticella autotrophica</name>
    <dbReference type="NCBI Taxonomy" id="2755338"/>
    <lineage>
        <taxon>Bacteria</taxon>
        <taxon>Bacillati</taxon>
        <taxon>Bacillota</taxon>
        <taxon>Clostridia</taxon>
        <taxon>Thermoanaerobacterales</taxon>
        <taxon>Thermoanaerobacteraceae</taxon>
        <taxon>Aceticella</taxon>
    </lineage>
</organism>
<dbReference type="GO" id="GO:0046983">
    <property type="term" value="F:protein dimerization activity"/>
    <property type="evidence" value="ECO:0007669"/>
    <property type="project" value="InterPro"/>
</dbReference>
<dbReference type="EMBL" id="CP060096">
    <property type="protein sequence ID" value="QSZ27070.1"/>
    <property type="molecule type" value="Genomic_DNA"/>
</dbReference>
<proteinExistence type="predicted"/>
<dbReference type="Pfam" id="PF09388">
    <property type="entry name" value="SpoOE-like"/>
    <property type="match status" value="1"/>
</dbReference>
<dbReference type="Gene3D" id="4.10.280.10">
    <property type="entry name" value="Helix-loop-helix DNA-binding domain"/>
    <property type="match status" value="1"/>
</dbReference>
<dbReference type="InterPro" id="IPR018540">
    <property type="entry name" value="Spo0E-like"/>
</dbReference>
<accession>A0A975GAA9</accession>
<dbReference type="KEGG" id="aaut:ACETAC_09405"/>
<protein>
    <submittedName>
        <fullName evidence="1">Spo0E family sporulation regulatory protein-aspartic acid phosphatase</fullName>
    </submittedName>
</protein>
<keyword evidence="2" id="KW-1185">Reference proteome</keyword>
<dbReference type="InterPro" id="IPR037208">
    <property type="entry name" value="Spo0E-like_sf"/>
</dbReference>